<evidence type="ECO:0000313" key="3">
    <source>
        <dbReference type="Proteomes" id="UP000414364"/>
    </source>
</evidence>
<accession>A0A5P0ZS17</accession>
<sequence length="66" mass="7980">MEQETKERLSKFIESIEKHSLELKDLEKDIEDNDFNIKMLIQEINVYTSDILYEIYGLKIHTEYPD</sequence>
<dbReference type="AlphaFoldDB" id="A0A5P0ZS17"/>
<name>A0A5P0ZS17_9LACO</name>
<feature type="coiled-coil region" evidence="1">
    <location>
        <begin position="9"/>
        <end position="43"/>
    </location>
</feature>
<reference evidence="2 3" key="1">
    <citation type="journal article" date="2019" name="Syst. Appl. Microbiol.">
        <title>Polyphasic characterization of two novel Lactobacillus spp. isolated from blown salami packages: Description of Lactobacillus halodurans sp. nov. and Lactobacillus salsicarnum sp. nov.</title>
        <authorList>
            <person name="Schuster J.A."/>
            <person name="Klingl A."/>
            <person name="Vogel R.F."/>
            <person name="Ehrmann M.A."/>
        </authorList>
    </citation>
    <scope>NUCLEOTIDE SEQUENCE [LARGE SCALE GENOMIC DNA]</scope>
    <source>
        <strain evidence="2 3">TMW 1.2172</strain>
    </source>
</reference>
<dbReference type="RefSeq" id="WP_133422394.1">
    <property type="nucleotide sequence ID" value="NZ_VDFP01000046.1"/>
</dbReference>
<evidence type="ECO:0000256" key="1">
    <source>
        <dbReference type="SAM" id="Coils"/>
    </source>
</evidence>
<protein>
    <submittedName>
        <fullName evidence="2">Uncharacterized protein</fullName>
    </submittedName>
</protein>
<proteinExistence type="predicted"/>
<evidence type="ECO:0000313" key="2">
    <source>
        <dbReference type="EMBL" id="MQS77037.1"/>
    </source>
</evidence>
<dbReference type="EMBL" id="VDFP01000046">
    <property type="protein sequence ID" value="MQS77037.1"/>
    <property type="molecule type" value="Genomic_DNA"/>
</dbReference>
<dbReference type="Proteomes" id="UP000414364">
    <property type="component" value="Unassembled WGS sequence"/>
</dbReference>
<gene>
    <name evidence="2" type="ORF">FHL06_11930</name>
</gene>
<keyword evidence="1" id="KW-0175">Coiled coil</keyword>
<organism evidence="2 3">
    <name type="scientific">Companilactobacillus halodurans</name>
    <dbReference type="NCBI Taxonomy" id="2584183"/>
    <lineage>
        <taxon>Bacteria</taxon>
        <taxon>Bacillati</taxon>
        <taxon>Bacillota</taxon>
        <taxon>Bacilli</taxon>
        <taxon>Lactobacillales</taxon>
        <taxon>Lactobacillaceae</taxon>
        <taxon>Companilactobacillus</taxon>
    </lineage>
</organism>
<comment type="caution">
    <text evidence="2">The sequence shown here is derived from an EMBL/GenBank/DDBJ whole genome shotgun (WGS) entry which is preliminary data.</text>
</comment>